<reference evidence="1 2" key="1">
    <citation type="journal article" date="2018" name="New Phytol.">
        <title>Phylogenomics of Endogonaceae and evolution of mycorrhizas within Mucoromycota.</title>
        <authorList>
            <person name="Chang Y."/>
            <person name="Desiro A."/>
            <person name="Na H."/>
            <person name="Sandor L."/>
            <person name="Lipzen A."/>
            <person name="Clum A."/>
            <person name="Barry K."/>
            <person name="Grigoriev I.V."/>
            <person name="Martin F.M."/>
            <person name="Stajich J.E."/>
            <person name="Smith M.E."/>
            <person name="Bonito G."/>
            <person name="Spatafora J.W."/>
        </authorList>
    </citation>
    <scope>NUCLEOTIDE SEQUENCE [LARGE SCALE GENOMIC DNA]</scope>
    <source>
        <strain evidence="1 2">AD002</strain>
    </source>
</reference>
<accession>A0A433Q9P9</accession>
<dbReference type="EMBL" id="RBNJ01010417">
    <property type="protein sequence ID" value="RUS26449.1"/>
    <property type="molecule type" value="Genomic_DNA"/>
</dbReference>
<comment type="caution">
    <text evidence="1">The sequence shown here is derived from an EMBL/GenBank/DDBJ whole genome shotgun (WGS) entry which is preliminary data.</text>
</comment>
<dbReference type="AlphaFoldDB" id="A0A433Q9P9"/>
<dbReference type="Proteomes" id="UP000274822">
    <property type="component" value="Unassembled WGS sequence"/>
</dbReference>
<organism evidence="1 2">
    <name type="scientific">Jimgerdemannia flammicorona</name>
    <dbReference type="NCBI Taxonomy" id="994334"/>
    <lineage>
        <taxon>Eukaryota</taxon>
        <taxon>Fungi</taxon>
        <taxon>Fungi incertae sedis</taxon>
        <taxon>Mucoromycota</taxon>
        <taxon>Mucoromycotina</taxon>
        <taxon>Endogonomycetes</taxon>
        <taxon>Endogonales</taxon>
        <taxon>Endogonaceae</taxon>
        <taxon>Jimgerdemannia</taxon>
    </lineage>
</organism>
<dbReference type="SUPFAM" id="SSF48403">
    <property type="entry name" value="Ankyrin repeat"/>
    <property type="match status" value="1"/>
</dbReference>
<evidence type="ECO:0000313" key="2">
    <source>
        <dbReference type="Proteomes" id="UP000274822"/>
    </source>
</evidence>
<evidence type="ECO:0000313" key="1">
    <source>
        <dbReference type="EMBL" id="RUS26449.1"/>
    </source>
</evidence>
<dbReference type="InterPro" id="IPR036770">
    <property type="entry name" value="Ankyrin_rpt-contain_sf"/>
</dbReference>
<sequence>MDRETRCTAINIQCAAVKERYALHYAIRGSNVENVQALIDAISLSNPDVFGNMPLHTAIGRISNNTVVMLKRWMLLPEMLQEHIHTPNITATTTRDERDAIILIALLRNGADIEALNTDGVTAASADINDSKTEPIVRQLFCMLNELDELNPCK</sequence>
<keyword evidence="2" id="KW-1185">Reference proteome</keyword>
<gene>
    <name evidence="1" type="ORF">BC938DRAFT_470757</name>
</gene>
<name>A0A433Q9P9_9FUNG</name>
<proteinExistence type="predicted"/>
<protein>
    <submittedName>
        <fullName evidence="1">Uncharacterized protein</fullName>
    </submittedName>
</protein>
<dbReference type="Gene3D" id="1.25.40.20">
    <property type="entry name" value="Ankyrin repeat-containing domain"/>
    <property type="match status" value="1"/>
</dbReference>